<evidence type="ECO:0000313" key="2">
    <source>
        <dbReference type="Proteomes" id="UP000244896"/>
    </source>
</evidence>
<dbReference type="KEGG" id="elut:CKA38_00800"/>
<name>A0A2U8E086_9BACT</name>
<dbReference type="AlphaFoldDB" id="A0A2U8E086"/>
<proteinExistence type="predicted"/>
<protein>
    <submittedName>
        <fullName evidence="1">Uncharacterized protein</fullName>
    </submittedName>
</protein>
<dbReference type="Proteomes" id="UP000244896">
    <property type="component" value="Chromosome"/>
</dbReference>
<keyword evidence="2" id="KW-1185">Reference proteome</keyword>
<organism evidence="1 2">
    <name type="scientific">Ereboglobus luteus</name>
    <dbReference type="NCBI Taxonomy" id="1796921"/>
    <lineage>
        <taxon>Bacteria</taxon>
        <taxon>Pseudomonadati</taxon>
        <taxon>Verrucomicrobiota</taxon>
        <taxon>Opitutia</taxon>
        <taxon>Opitutales</taxon>
        <taxon>Opitutaceae</taxon>
        <taxon>Ereboglobus</taxon>
    </lineage>
</organism>
<reference evidence="1 2" key="1">
    <citation type="journal article" date="2018" name="Syst. Appl. Microbiol.">
        <title>Ereboglobus luteus gen. nov. sp. nov. from cockroach guts, and new insights into the oxygen relationship of the genera Opitutus and Didymococcus (Verrucomicrobia: Opitutaceae).</title>
        <authorList>
            <person name="Tegtmeier D."/>
            <person name="Belitz A."/>
            <person name="Radek R."/>
            <person name="Heimerl T."/>
            <person name="Brune A."/>
        </authorList>
    </citation>
    <scope>NUCLEOTIDE SEQUENCE [LARGE SCALE GENOMIC DNA]</scope>
    <source>
        <strain evidence="1 2">Ho45</strain>
    </source>
</reference>
<evidence type="ECO:0000313" key="1">
    <source>
        <dbReference type="EMBL" id="AWI07992.1"/>
    </source>
</evidence>
<dbReference type="EMBL" id="CP023004">
    <property type="protein sequence ID" value="AWI07992.1"/>
    <property type="molecule type" value="Genomic_DNA"/>
</dbReference>
<gene>
    <name evidence="1" type="ORF">CKA38_00800</name>
</gene>
<accession>A0A2U8E086</accession>
<sequence length="93" mass="10598">MPVGGEILHVQGVENRQDIDVTILPRLPAAMTALKADEEQSRAEVFLEADNSLVHPWCYIYHHIPYVMDGPRTSTFFKKKSVPREFFASRNPS</sequence>